<dbReference type="RefSeq" id="WP_201696812.1">
    <property type="nucleotide sequence ID" value="NZ_CAJHCQ010000007.1"/>
</dbReference>
<evidence type="ECO:0000313" key="1">
    <source>
        <dbReference type="EMBL" id="CAD6536124.1"/>
    </source>
</evidence>
<dbReference type="EMBL" id="CAJHCQ010000007">
    <property type="protein sequence ID" value="CAD6536124.1"/>
    <property type="molecule type" value="Genomic_DNA"/>
</dbReference>
<organism evidence="1 2">
    <name type="scientific">Paraburkholderia hiiakae</name>
    <dbReference type="NCBI Taxonomy" id="1081782"/>
    <lineage>
        <taxon>Bacteria</taxon>
        <taxon>Pseudomonadati</taxon>
        <taxon>Pseudomonadota</taxon>
        <taxon>Betaproteobacteria</taxon>
        <taxon>Burkholderiales</taxon>
        <taxon>Burkholderiaceae</taxon>
        <taxon>Paraburkholderia</taxon>
    </lineage>
</organism>
<reference evidence="1 2" key="1">
    <citation type="submission" date="2020-10" db="EMBL/GenBank/DDBJ databases">
        <authorList>
            <person name="Peeters C."/>
        </authorList>
    </citation>
    <scope>NUCLEOTIDE SEQUENCE [LARGE SCALE GENOMIC DNA]</scope>
    <source>
        <strain evidence="1 2">LMG 27952</strain>
    </source>
</reference>
<sequence length="88" mass="10103">METRLDAFNGWQMTASVETRPATGKSRYYIVPPLGYKESSTAKLIHPARFRYTATSFEDVEDAFEVAFGVCRRDIMNEIKLRNLHNVS</sequence>
<accession>A0ABM8NP44</accession>
<gene>
    <name evidence="1" type="ORF">LMG27952_03109</name>
</gene>
<dbReference type="Proteomes" id="UP000656319">
    <property type="component" value="Unassembled WGS sequence"/>
</dbReference>
<proteinExistence type="predicted"/>
<name>A0ABM8NP44_9BURK</name>
<evidence type="ECO:0000313" key="2">
    <source>
        <dbReference type="Proteomes" id="UP000656319"/>
    </source>
</evidence>
<comment type="caution">
    <text evidence="1">The sequence shown here is derived from an EMBL/GenBank/DDBJ whole genome shotgun (WGS) entry which is preliminary data.</text>
</comment>
<protein>
    <submittedName>
        <fullName evidence="1">Uncharacterized protein</fullName>
    </submittedName>
</protein>
<keyword evidence="2" id="KW-1185">Reference proteome</keyword>